<keyword evidence="2" id="KW-1185">Reference proteome</keyword>
<comment type="caution">
    <text evidence="1">The sequence shown here is derived from an EMBL/GenBank/DDBJ whole genome shotgun (WGS) entry which is preliminary data.</text>
</comment>
<dbReference type="Proteomes" id="UP000238308">
    <property type="component" value="Unassembled WGS sequence"/>
</dbReference>
<evidence type="ECO:0000313" key="2">
    <source>
        <dbReference type="Proteomes" id="UP000238308"/>
    </source>
</evidence>
<dbReference type="AlphaFoldDB" id="A0A2T0XDB0"/>
<gene>
    <name evidence="1" type="ORF">BCM14_2678</name>
</gene>
<name>A0A2T0XDB0_9BURK</name>
<dbReference type="OrthoDB" id="9130700at2"/>
<dbReference type="EMBL" id="PVTV01000016">
    <property type="protein sequence ID" value="PRY96919.1"/>
    <property type="molecule type" value="Genomic_DNA"/>
</dbReference>
<accession>A0A2T0XDB0</accession>
<organism evidence="1 2">
    <name type="scientific">Jezberella montanilacus</name>
    <dbReference type="NCBI Taxonomy" id="323426"/>
    <lineage>
        <taxon>Bacteria</taxon>
        <taxon>Pseudomonadati</taxon>
        <taxon>Pseudomonadota</taxon>
        <taxon>Betaproteobacteria</taxon>
        <taxon>Burkholderiales</taxon>
        <taxon>Alcaligenaceae</taxon>
        <taxon>Jezberella</taxon>
    </lineage>
</organism>
<dbReference type="RefSeq" id="WP_106228495.1">
    <property type="nucleotide sequence ID" value="NZ_PVTV01000016.1"/>
</dbReference>
<sequence>MFASANGLKAYTTVQNHVQGAEFEKRWFESVIMVLNRIQAGQYDPVTTHVRLIEVRDGLQWVQENLNERLNSQHRTLLKSIYSTNIRIINGVIETLNTDMLTIVIASVKTILKPYERKTEGAGAPA</sequence>
<reference evidence="1 2" key="1">
    <citation type="submission" date="2018-03" db="EMBL/GenBank/DDBJ databases">
        <title>Genomic Encyclopedia of Type Strains, Phase III (KMG-III): the genomes of soil and plant-associated and newly described type strains.</title>
        <authorList>
            <person name="Whitman W."/>
        </authorList>
    </citation>
    <scope>NUCLEOTIDE SEQUENCE [LARGE SCALE GENOMIC DNA]</scope>
    <source>
        <strain evidence="1 2">MWH-P2sevCIIIb</strain>
    </source>
</reference>
<protein>
    <submittedName>
        <fullName evidence="1">Uncharacterized protein</fullName>
    </submittedName>
</protein>
<proteinExistence type="predicted"/>
<evidence type="ECO:0000313" key="1">
    <source>
        <dbReference type="EMBL" id="PRY96919.1"/>
    </source>
</evidence>